<evidence type="ECO:0000313" key="5">
    <source>
        <dbReference type="Proteomes" id="UP000683360"/>
    </source>
</evidence>
<dbReference type="PANTHER" id="PTHR14187">
    <property type="entry name" value="ALPHA KINASE/ELONGATION FACTOR 2 KINASE"/>
    <property type="match status" value="1"/>
</dbReference>
<dbReference type="InterPro" id="IPR043129">
    <property type="entry name" value="ATPase_NBD"/>
</dbReference>
<dbReference type="GO" id="GO:0005524">
    <property type="term" value="F:ATP binding"/>
    <property type="evidence" value="ECO:0007669"/>
    <property type="project" value="UniProtKB-KW"/>
</dbReference>
<evidence type="ECO:0008006" key="6">
    <source>
        <dbReference type="Google" id="ProtNLM"/>
    </source>
</evidence>
<accession>A0A8S3UJK8</accession>
<organism evidence="4 5">
    <name type="scientific">Mytilus edulis</name>
    <name type="common">Blue mussel</name>
    <dbReference type="NCBI Taxonomy" id="6550"/>
    <lineage>
        <taxon>Eukaryota</taxon>
        <taxon>Metazoa</taxon>
        <taxon>Spiralia</taxon>
        <taxon>Lophotrochozoa</taxon>
        <taxon>Mollusca</taxon>
        <taxon>Bivalvia</taxon>
        <taxon>Autobranchia</taxon>
        <taxon>Pteriomorphia</taxon>
        <taxon>Mytilida</taxon>
        <taxon>Mytiloidea</taxon>
        <taxon>Mytilidae</taxon>
        <taxon>Mytilinae</taxon>
        <taxon>Mytilus</taxon>
    </lineage>
</organism>
<dbReference type="InterPro" id="IPR013126">
    <property type="entry name" value="Hsp_70_fam"/>
</dbReference>
<dbReference type="Pfam" id="PF00012">
    <property type="entry name" value="HSP70"/>
    <property type="match status" value="1"/>
</dbReference>
<dbReference type="AlphaFoldDB" id="A0A8S3UJK8"/>
<dbReference type="SUPFAM" id="SSF53067">
    <property type="entry name" value="Actin-like ATPase domain"/>
    <property type="match status" value="2"/>
</dbReference>
<dbReference type="OrthoDB" id="2963168at2759"/>
<dbReference type="EMBL" id="CAJPWZ010002680">
    <property type="protein sequence ID" value="CAG2242633.1"/>
    <property type="molecule type" value="Genomic_DNA"/>
</dbReference>
<evidence type="ECO:0000256" key="1">
    <source>
        <dbReference type="ARBA" id="ARBA00007381"/>
    </source>
</evidence>
<sequence length="524" mass="59839">MVAALDFGTTYSGYSFSMRDEFVKDPLKIQANPVWKAGSRQFMSMKTPTCLLLDGKREFVAFGYDAENQWADLLLDGEHEEYYYFERFKMNLHNNKNITSGMMLEDITGTKRLPAFDVFKLSIQYLVNHLLDILKTRGNVVRHNEVQWVLTVPAIWTDRAKKFMRSCAEAAGIPTKNLILALEPETASIFCQYLSTEKLKGSESGFTMPSEGTEYMVVDLGGGTADITVHRKAANGKLKEKHRAMGNNCGGTSIDKRFLELFEEIVGETTMNSLKTESPLAYLDLVREFESQKRTVETTTRIKVTMSIPVVALDEKCQKVHKKDFKTLLESSPYSKDIKLAHDKIRINVEFFKKLFTPSIDGVISLMREILRNRSLREVKHVLMVGGFSECQLMQSAVRKAFPDQRIIIPEEAVMEGEERCDNIFSLIVGKDESVEAGMIVKKSFFTPYKHQDKMDIMVYVSEETTPGYVDDDRCFLLSTPTITFSDTCEERRWVDVEFVLGNTEIDLKAHDKNSGRRYRQSLI</sequence>
<dbReference type="Gene3D" id="3.30.420.40">
    <property type="match status" value="2"/>
</dbReference>
<dbReference type="GO" id="GO:0140662">
    <property type="term" value="F:ATP-dependent protein folding chaperone"/>
    <property type="evidence" value="ECO:0007669"/>
    <property type="project" value="InterPro"/>
</dbReference>
<name>A0A8S3UJK8_MYTED</name>
<keyword evidence="5" id="KW-1185">Reference proteome</keyword>
<dbReference type="PANTHER" id="PTHR14187:SF5">
    <property type="entry name" value="HEAT SHOCK 70 KDA PROTEIN 12A"/>
    <property type="match status" value="1"/>
</dbReference>
<proteinExistence type="inferred from homology"/>
<evidence type="ECO:0000256" key="3">
    <source>
        <dbReference type="ARBA" id="ARBA00022840"/>
    </source>
</evidence>
<comment type="similarity">
    <text evidence="1">Belongs to the heat shock protein 70 family.</text>
</comment>
<keyword evidence="3" id="KW-0067">ATP-binding</keyword>
<comment type="caution">
    <text evidence="4">The sequence shown here is derived from an EMBL/GenBank/DDBJ whole genome shotgun (WGS) entry which is preliminary data.</text>
</comment>
<reference evidence="4" key="1">
    <citation type="submission" date="2021-03" db="EMBL/GenBank/DDBJ databases">
        <authorList>
            <person name="Bekaert M."/>
        </authorList>
    </citation>
    <scope>NUCLEOTIDE SEQUENCE</scope>
</reference>
<dbReference type="CDD" id="cd10229">
    <property type="entry name" value="ASKHA_NBD_HSP70_HSPA12"/>
    <property type="match status" value="1"/>
</dbReference>
<gene>
    <name evidence="4" type="ORF">MEDL_54799</name>
</gene>
<evidence type="ECO:0000256" key="2">
    <source>
        <dbReference type="ARBA" id="ARBA00022741"/>
    </source>
</evidence>
<protein>
    <recommendedName>
        <fullName evidence="6">Heat shock 70 kDa protein 12B</fullName>
    </recommendedName>
</protein>
<keyword evidence="2" id="KW-0547">Nucleotide-binding</keyword>
<evidence type="ECO:0000313" key="4">
    <source>
        <dbReference type="EMBL" id="CAG2242633.1"/>
    </source>
</evidence>
<dbReference type="Proteomes" id="UP000683360">
    <property type="component" value="Unassembled WGS sequence"/>
</dbReference>